<sequence>MNQVYSKHSYNIYKVSDGYIVHNTVKDFQKGHTHLNSFKSAKYLIDLAVHRSIPYHLDRYRLISLSRITEDETYKTKILELLDNRKNKLNYVNNIRKCG</sequence>
<gene>
    <name evidence="1" type="ORF">C8E03_1232</name>
    <name evidence="2" type="ORF">CG710_012360</name>
</gene>
<reference evidence="2 3" key="1">
    <citation type="journal article" date="2017" name="Genome Announc.">
        <title>Draft Genome Sequence of a Sporulating and Motile Strain of Lachnotalea glycerini Isolated from Water in Quebec City, Canada.</title>
        <authorList>
            <person name="Maheux A.F."/>
            <person name="Boudreau D.K."/>
            <person name="Berube E."/>
            <person name="Boissinot M."/>
            <person name="Raymond F."/>
            <person name="Brodeur S."/>
            <person name="Corbeil J."/>
            <person name="Isabel S."/>
            <person name="Omar R.F."/>
            <person name="Bergeron M.G."/>
        </authorList>
    </citation>
    <scope>NUCLEOTIDE SEQUENCE [LARGE SCALE GENOMIC DNA]</scope>
    <source>
        <strain evidence="2 3">CCRI-19302</strain>
    </source>
</reference>
<dbReference type="EMBL" id="NOKA02000026">
    <property type="protein sequence ID" value="RDY30860.1"/>
    <property type="molecule type" value="Genomic_DNA"/>
</dbReference>
<proteinExistence type="predicted"/>
<evidence type="ECO:0000313" key="2">
    <source>
        <dbReference type="EMBL" id="RDY30860.1"/>
    </source>
</evidence>
<evidence type="ECO:0000313" key="4">
    <source>
        <dbReference type="Proteomes" id="UP000247523"/>
    </source>
</evidence>
<dbReference type="AlphaFoldDB" id="A0A318EKN7"/>
<comment type="caution">
    <text evidence="1">The sequence shown here is derived from an EMBL/GenBank/DDBJ whole genome shotgun (WGS) entry which is preliminary data.</text>
</comment>
<dbReference type="EMBL" id="QICS01000023">
    <property type="protein sequence ID" value="PXV84715.1"/>
    <property type="molecule type" value="Genomic_DNA"/>
</dbReference>
<name>A0A318EKN7_9FIRM</name>
<reference evidence="2" key="3">
    <citation type="submission" date="2018-07" db="EMBL/GenBank/DDBJ databases">
        <authorList>
            <person name="Quirk P.G."/>
            <person name="Krulwich T.A."/>
        </authorList>
    </citation>
    <scope>NUCLEOTIDE SEQUENCE</scope>
    <source>
        <strain evidence="2">CCRI-19302</strain>
    </source>
</reference>
<accession>A0A318EKN7</accession>
<dbReference type="Proteomes" id="UP000247523">
    <property type="component" value="Unassembled WGS sequence"/>
</dbReference>
<reference evidence="1 4" key="2">
    <citation type="submission" date="2018-05" db="EMBL/GenBank/DDBJ databases">
        <title>Genomic Encyclopedia of Type Strains, Phase IV (KMG-IV): sequencing the most valuable type-strain genomes for metagenomic binning, comparative biology and taxonomic classification.</title>
        <authorList>
            <person name="Goeker M."/>
        </authorList>
    </citation>
    <scope>NUCLEOTIDE SEQUENCE [LARGE SCALE GENOMIC DNA]</scope>
    <source>
        <strain evidence="1 4">DSM 28816</strain>
    </source>
</reference>
<dbReference type="RefSeq" id="WP_110292057.1">
    <property type="nucleotide sequence ID" value="NZ_NOKA02000026.1"/>
</dbReference>
<evidence type="ECO:0000313" key="3">
    <source>
        <dbReference type="Proteomes" id="UP000216411"/>
    </source>
</evidence>
<evidence type="ECO:0000313" key="1">
    <source>
        <dbReference type="EMBL" id="PXV84715.1"/>
    </source>
</evidence>
<organism evidence="1 4">
    <name type="scientific">Lachnotalea glycerini</name>
    <dbReference type="NCBI Taxonomy" id="1763509"/>
    <lineage>
        <taxon>Bacteria</taxon>
        <taxon>Bacillati</taxon>
        <taxon>Bacillota</taxon>
        <taxon>Clostridia</taxon>
        <taxon>Lachnospirales</taxon>
        <taxon>Lachnospiraceae</taxon>
        <taxon>Lachnotalea</taxon>
    </lineage>
</organism>
<dbReference type="Proteomes" id="UP000216411">
    <property type="component" value="Unassembled WGS sequence"/>
</dbReference>
<dbReference type="OrthoDB" id="2051323at2"/>
<keyword evidence="3" id="KW-1185">Reference proteome</keyword>
<protein>
    <submittedName>
        <fullName evidence="1">Uncharacterized protein</fullName>
    </submittedName>
</protein>